<gene>
    <name evidence="2" type="ORF">FB560_3335</name>
</gene>
<keyword evidence="3" id="KW-1185">Reference proteome</keyword>
<evidence type="ECO:0000256" key="1">
    <source>
        <dbReference type="SAM" id="MobiDB-lite"/>
    </source>
</evidence>
<dbReference type="Proteomes" id="UP000317209">
    <property type="component" value="Unassembled WGS sequence"/>
</dbReference>
<proteinExistence type="predicted"/>
<organism evidence="2 3">
    <name type="scientific">Microbacterium saperdae</name>
    <dbReference type="NCBI Taxonomy" id="69368"/>
    <lineage>
        <taxon>Bacteria</taxon>
        <taxon>Bacillati</taxon>
        <taxon>Actinomycetota</taxon>
        <taxon>Actinomycetes</taxon>
        <taxon>Micrococcales</taxon>
        <taxon>Microbacteriaceae</taxon>
        <taxon>Microbacterium</taxon>
    </lineage>
</organism>
<protein>
    <submittedName>
        <fullName evidence="2">Uncharacterized protein</fullName>
    </submittedName>
</protein>
<evidence type="ECO:0000313" key="3">
    <source>
        <dbReference type="Proteomes" id="UP000317209"/>
    </source>
</evidence>
<reference evidence="2 3" key="1">
    <citation type="submission" date="2019-06" db="EMBL/GenBank/DDBJ databases">
        <title>Sequencing the genomes of 1000 actinobacteria strains.</title>
        <authorList>
            <person name="Klenk H.-P."/>
        </authorList>
    </citation>
    <scope>NUCLEOTIDE SEQUENCE [LARGE SCALE GENOMIC DNA]</scope>
    <source>
        <strain evidence="2 3">DSM 20169</strain>
    </source>
</reference>
<dbReference type="AlphaFoldDB" id="A0A543BAI7"/>
<dbReference type="RefSeq" id="WP_141873601.1">
    <property type="nucleotide sequence ID" value="NZ_VFOX01000002.1"/>
</dbReference>
<accession>A0A543BAI7</accession>
<dbReference type="EMBL" id="VFOX01000002">
    <property type="protein sequence ID" value="TQL81855.1"/>
    <property type="molecule type" value="Genomic_DNA"/>
</dbReference>
<feature type="region of interest" description="Disordered" evidence="1">
    <location>
        <begin position="1"/>
        <end position="25"/>
    </location>
</feature>
<name>A0A543BAI7_9MICO</name>
<comment type="caution">
    <text evidence="2">The sequence shown here is derived from an EMBL/GenBank/DDBJ whole genome shotgun (WGS) entry which is preliminary data.</text>
</comment>
<evidence type="ECO:0000313" key="2">
    <source>
        <dbReference type="EMBL" id="TQL81855.1"/>
    </source>
</evidence>
<sequence>MTFFPPDPEITEPEESENPQPRWWSSPQGELPALLPISEILAVTDHLAIALVAVAVYSDGVEFRVDRRLRRNGLPMTEWNELCSTFMEYMPFAGPSGQAGRLRYGMVLGNGEKVLADSPYSGAGDPMSEPHGYVLNNQGQGGGGGGSTYSGGDQLWLWPVPPAGPIELVVQWPALGVEETRVMLDGTAMRELTDRAKPYWP</sequence>
<dbReference type="OrthoDB" id="5186655at2"/>